<keyword evidence="1" id="KW-1133">Transmembrane helix</keyword>
<dbReference type="EMBL" id="LR214972">
    <property type="protein sequence ID" value="VEU63544.1"/>
    <property type="molecule type" value="Genomic_DNA"/>
</dbReference>
<gene>
    <name evidence="2" type="ORF">NCTC10118_00573</name>
</gene>
<dbReference type="RefSeq" id="WP_165001849.1">
    <property type="nucleotide sequence ID" value="NZ_LR214972.1"/>
</dbReference>
<dbReference type="Proteomes" id="UP000289952">
    <property type="component" value="Chromosome"/>
</dbReference>
<keyword evidence="1" id="KW-0472">Membrane</keyword>
<organism evidence="2 3">
    <name type="scientific">Mycoplasmopsis bovirhinis</name>
    <dbReference type="NCBI Taxonomy" id="29553"/>
    <lineage>
        <taxon>Bacteria</taxon>
        <taxon>Bacillati</taxon>
        <taxon>Mycoplasmatota</taxon>
        <taxon>Mycoplasmoidales</taxon>
        <taxon>Metamycoplasmataceae</taxon>
        <taxon>Mycoplasmopsis</taxon>
    </lineage>
</organism>
<feature type="transmembrane region" description="Helical" evidence="1">
    <location>
        <begin position="142"/>
        <end position="159"/>
    </location>
</feature>
<dbReference type="AlphaFoldDB" id="A0A449AEX7"/>
<evidence type="ECO:0000313" key="2">
    <source>
        <dbReference type="EMBL" id="VEU63544.1"/>
    </source>
</evidence>
<keyword evidence="3" id="KW-1185">Reference proteome</keyword>
<keyword evidence="1" id="KW-0812">Transmembrane</keyword>
<proteinExistence type="predicted"/>
<evidence type="ECO:0000313" key="3">
    <source>
        <dbReference type="Proteomes" id="UP000289952"/>
    </source>
</evidence>
<sequence>MSKFENWVEIDNQKMIKNWNDEEYIFRSKIRLEKNEFKNWKVKKIKRRKIIINGDVFEYKFGVYTDKSFTYYHNEKTKRIGKNKYYHKDIYNQFNKQIWARRKKNNQKLIPKYVLDYHLKIGNLSYKFNKNFNFIIYKRRNFVIFSKYFCALFFAIISLY</sequence>
<accession>A0A449AEX7</accession>
<reference evidence="2 3" key="1">
    <citation type="submission" date="2019-01" db="EMBL/GenBank/DDBJ databases">
        <authorList>
            <consortium name="Pathogen Informatics"/>
        </authorList>
    </citation>
    <scope>NUCLEOTIDE SEQUENCE [LARGE SCALE GENOMIC DNA]</scope>
    <source>
        <strain evidence="2 3">NCTC10118</strain>
    </source>
</reference>
<name>A0A449AEX7_9BACT</name>
<evidence type="ECO:0000256" key="1">
    <source>
        <dbReference type="SAM" id="Phobius"/>
    </source>
</evidence>
<protein>
    <submittedName>
        <fullName evidence="2">Uncharacterized protein</fullName>
    </submittedName>
</protein>